<dbReference type="InterPro" id="IPR050179">
    <property type="entry name" value="Trans_hexapeptide_repeat"/>
</dbReference>
<keyword evidence="2" id="KW-0677">Repeat</keyword>
<dbReference type="AlphaFoldDB" id="A0AA40SKK2"/>
<organism evidence="4 5">
    <name type="scientific">Streptomyces calvus</name>
    <dbReference type="NCBI Taxonomy" id="67282"/>
    <lineage>
        <taxon>Bacteria</taxon>
        <taxon>Bacillati</taxon>
        <taxon>Actinomycetota</taxon>
        <taxon>Actinomycetes</taxon>
        <taxon>Kitasatosporales</taxon>
        <taxon>Streptomycetaceae</taxon>
        <taxon>Streptomyces</taxon>
    </lineage>
</organism>
<comment type="caution">
    <text evidence="4">The sequence shown here is derived from an EMBL/GenBank/DDBJ whole genome shotgun (WGS) entry which is preliminary data.</text>
</comment>
<dbReference type="GO" id="GO:0016740">
    <property type="term" value="F:transferase activity"/>
    <property type="evidence" value="ECO:0007669"/>
    <property type="project" value="UniProtKB-KW"/>
</dbReference>
<dbReference type="PROSITE" id="PS00101">
    <property type="entry name" value="HEXAPEP_TRANSFERASES"/>
    <property type="match status" value="1"/>
</dbReference>
<dbReference type="Proteomes" id="UP000530412">
    <property type="component" value="Unassembled WGS sequence"/>
</dbReference>
<dbReference type="RefSeq" id="WP_233452475.1">
    <property type="nucleotide sequence ID" value="NZ_BMSU01000011.1"/>
</dbReference>
<evidence type="ECO:0000256" key="2">
    <source>
        <dbReference type="ARBA" id="ARBA00022737"/>
    </source>
</evidence>
<dbReference type="InterPro" id="IPR018357">
    <property type="entry name" value="Hexapep_transf_CS"/>
</dbReference>
<evidence type="ECO:0000256" key="1">
    <source>
        <dbReference type="ARBA" id="ARBA00022679"/>
    </source>
</evidence>
<accession>A0AA40SKK2</accession>
<dbReference type="SUPFAM" id="SSF51735">
    <property type="entry name" value="NAD(P)-binding Rossmann-fold domains"/>
    <property type="match status" value="1"/>
</dbReference>
<dbReference type="EMBL" id="JACJIE010000027">
    <property type="protein sequence ID" value="MBA8948043.1"/>
    <property type="molecule type" value="Genomic_DNA"/>
</dbReference>
<dbReference type="Gene3D" id="2.160.10.10">
    <property type="entry name" value="Hexapeptide repeat proteins"/>
    <property type="match status" value="1"/>
</dbReference>
<sequence length="231" mass="23910">MPNGFLRGLRKRAPRELLVIGAGGMGRAIASLCARETDAAGRPVWNVLGFVDEDPRLHGAAVDGLPVLGGLPVVARHPGARLVVSICHVDFHGARRRIVETLGLPAHRYATIVHPTAVIDPSCTVGPGAVVMPQVCALPGGTVGAHAVVRPQTVMAADVTVRDYATVAAQVFLGRGVVVEEEAYVGAGTKVRERAVVGPRAVVGMGSLVLGPVPGHEVWAGSPLRRLGPAV</sequence>
<evidence type="ECO:0000259" key="3">
    <source>
        <dbReference type="Pfam" id="PF17836"/>
    </source>
</evidence>
<dbReference type="InterPro" id="IPR041561">
    <property type="entry name" value="PglD_N"/>
</dbReference>
<gene>
    <name evidence="4" type="ORF">FHS33_006516</name>
</gene>
<reference evidence="4 5" key="1">
    <citation type="submission" date="2020-08" db="EMBL/GenBank/DDBJ databases">
        <title>Genomic Encyclopedia of Type Strains, Phase III (KMG-III): the genomes of soil and plant-associated and newly described type strains.</title>
        <authorList>
            <person name="Whitman W."/>
        </authorList>
    </citation>
    <scope>NUCLEOTIDE SEQUENCE [LARGE SCALE GENOMIC DNA]</scope>
    <source>
        <strain evidence="4 5">CECT 3271</strain>
    </source>
</reference>
<dbReference type="PANTHER" id="PTHR43300:SF7">
    <property type="entry name" value="UDP-N-ACETYLBACILLOSAMINE N-ACETYLTRANSFERASE"/>
    <property type="match status" value="1"/>
</dbReference>
<keyword evidence="1" id="KW-0808">Transferase</keyword>
<dbReference type="Pfam" id="PF17836">
    <property type="entry name" value="PglD_N"/>
    <property type="match status" value="1"/>
</dbReference>
<proteinExistence type="predicted"/>
<evidence type="ECO:0000313" key="5">
    <source>
        <dbReference type="Proteomes" id="UP000530412"/>
    </source>
</evidence>
<dbReference type="PANTHER" id="PTHR43300">
    <property type="entry name" value="ACETYLTRANSFERASE"/>
    <property type="match status" value="1"/>
</dbReference>
<feature type="domain" description="PglD N-terminal" evidence="3">
    <location>
        <begin position="17"/>
        <end position="70"/>
    </location>
</feature>
<name>A0AA40SKK2_9ACTN</name>
<evidence type="ECO:0000313" key="4">
    <source>
        <dbReference type="EMBL" id="MBA8948043.1"/>
    </source>
</evidence>
<dbReference type="Gene3D" id="3.40.50.20">
    <property type="match status" value="1"/>
</dbReference>
<dbReference type="InterPro" id="IPR011004">
    <property type="entry name" value="Trimer_LpxA-like_sf"/>
</dbReference>
<protein>
    <submittedName>
        <fullName evidence="4">Sugar O-acyltransferase (Sialic acid O-acetyltransferase NeuD family)</fullName>
    </submittedName>
</protein>
<dbReference type="SUPFAM" id="SSF51161">
    <property type="entry name" value="Trimeric LpxA-like enzymes"/>
    <property type="match status" value="1"/>
</dbReference>
<dbReference type="InterPro" id="IPR036291">
    <property type="entry name" value="NAD(P)-bd_dom_sf"/>
</dbReference>